<dbReference type="Gene3D" id="2.130.10.130">
    <property type="entry name" value="Integrin alpha, N-terminal"/>
    <property type="match status" value="2"/>
</dbReference>
<dbReference type="EMBL" id="CP036318">
    <property type="protein sequence ID" value="QDV56671.1"/>
    <property type="molecule type" value="Genomic_DNA"/>
</dbReference>
<dbReference type="InterPro" id="IPR011519">
    <property type="entry name" value="UnbV_ASPIC"/>
</dbReference>
<evidence type="ECO:0000313" key="3">
    <source>
        <dbReference type="EMBL" id="QDV56671.1"/>
    </source>
</evidence>
<reference evidence="3 4" key="1">
    <citation type="submission" date="2019-02" db="EMBL/GenBank/DDBJ databases">
        <title>Deep-cultivation of Planctomycetes and their phenomic and genomic characterization uncovers novel biology.</title>
        <authorList>
            <person name="Wiegand S."/>
            <person name="Jogler M."/>
            <person name="Boedeker C."/>
            <person name="Pinto D."/>
            <person name="Vollmers J."/>
            <person name="Rivas-Marin E."/>
            <person name="Kohn T."/>
            <person name="Peeters S.H."/>
            <person name="Heuer A."/>
            <person name="Rast P."/>
            <person name="Oberbeckmann S."/>
            <person name="Bunk B."/>
            <person name="Jeske O."/>
            <person name="Meyerdierks A."/>
            <person name="Storesund J.E."/>
            <person name="Kallscheuer N."/>
            <person name="Luecker S."/>
            <person name="Lage O.M."/>
            <person name="Pohl T."/>
            <person name="Merkel B.J."/>
            <person name="Hornburger P."/>
            <person name="Mueller R.-W."/>
            <person name="Bruemmer F."/>
            <person name="Labrenz M."/>
            <person name="Spormann A.M."/>
            <person name="Op den Camp H."/>
            <person name="Overmann J."/>
            <person name="Amann R."/>
            <person name="Jetten M.S.M."/>
            <person name="Mascher T."/>
            <person name="Medema M.H."/>
            <person name="Devos D.P."/>
            <person name="Kaster A.-K."/>
            <person name="Ovreas L."/>
            <person name="Rohde M."/>
            <person name="Galperin M.Y."/>
            <person name="Jogler C."/>
        </authorList>
    </citation>
    <scope>NUCLEOTIDE SEQUENCE [LARGE SCALE GENOMIC DNA]</scope>
    <source>
        <strain evidence="3 4">Mal33</strain>
    </source>
</reference>
<feature type="domain" description="ASPIC/UnbV" evidence="2">
    <location>
        <begin position="484"/>
        <end position="542"/>
    </location>
</feature>
<dbReference type="PROSITE" id="PS51257">
    <property type="entry name" value="PROKAR_LIPOPROTEIN"/>
    <property type="match status" value="1"/>
</dbReference>
<organism evidence="3 4">
    <name type="scientific">Rosistilla oblonga</name>
    <dbReference type="NCBI Taxonomy" id="2527990"/>
    <lineage>
        <taxon>Bacteria</taxon>
        <taxon>Pseudomonadati</taxon>
        <taxon>Planctomycetota</taxon>
        <taxon>Planctomycetia</taxon>
        <taxon>Pirellulales</taxon>
        <taxon>Pirellulaceae</taxon>
        <taxon>Rosistilla</taxon>
    </lineage>
</organism>
<dbReference type="InterPro" id="IPR028994">
    <property type="entry name" value="Integrin_alpha_N"/>
</dbReference>
<dbReference type="Pfam" id="PF07593">
    <property type="entry name" value="UnbV_ASPIC"/>
    <property type="match status" value="1"/>
</dbReference>
<keyword evidence="1" id="KW-0732">Signal</keyword>
<evidence type="ECO:0000313" key="4">
    <source>
        <dbReference type="Proteomes" id="UP000316770"/>
    </source>
</evidence>
<accession>A0A518IUA2</accession>
<name>A0A518IUA2_9BACT</name>
<evidence type="ECO:0000256" key="1">
    <source>
        <dbReference type="ARBA" id="ARBA00022729"/>
    </source>
</evidence>
<dbReference type="Proteomes" id="UP000316770">
    <property type="component" value="Chromosome"/>
</dbReference>
<dbReference type="PANTHER" id="PTHR16026:SF0">
    <property type="entry name" value="CARTILAGE ACIDIC PROTEIN 1"/>
    <property type="match status" value="1"/>
</dbReference>
<dbReference type="InterPro" id="IPR013517">
    <property type="entry name" value="FG-GAP"/>
</dbReference>
<evidence type="ECO:0000259" key="2">
    <source>
        <dbReference type="Pfam" id="PF07593"/>
    </source>
</evidence>
<dbReference type="Pfam" id="PF13517">
    <property type="entry name" value="FG-GAP_3"/>
    <property type="match status" value="2"/>
</dbReference>
<gene>
    <name evidence="3" type="ORF">Mal33_26690</name>
</gene>
<sequence length="560" mass="60103">MRTLVVSTLILLSIGCSRSTPDPQPSKDEVSDPIETIQLDDVTAGSGVQFMYRHGGLETTNSILEALGGGVGILDYDRDGHCDIFFPGGGVLAAGETPGPRPSGLFRQHSAFQFDDVSDDASIASSQFYTHGCAVGDFDNDGFDDLLVTGYGGLQLFQNQGDGTFRETHVDRGLSDSLWSSSAAWGDLDGDGNLDLYVVHYVDWSWENDPDCTDSSGVADICPPRSFSGVDDVLYMANGDGTFRDASEEMGLVPGGKGLGVTVADLDLDGDLDVYVANDTVDNFYYVNDGNGKLSETGTIAGLATDDRGVPNGSMGVAVLDFNRDQRPDLWVANYENESFALYRNDASNVFTHASQSAGIYRLNSTNVGFGTVACDIDRDGDEDLVVSNGHVIKRPTSGLVKQKPILLQNEGNSFQRVAFAEDDYFGQSHLGRGLASADFDNNGMLDFVFSHNNADAALIRNRTSCETHWLGVRLIGRRSNRSAIGAKIYLQTSAGPQFRTLAGGGSYLSHCDPRVLLGIPAGATAESLRVVWPSGAEQQIEIDQLDRYIDVIEPADAAN</sequence>
<dbReference type="AlphaFoldDB" id="A0A518IUA2"/>
<dbReference type="PANTHER" id="PTHR16026">
    <property type="entry name" value="CARTILAGE ACIDIC PROTEIN 1"/>
    <property type="match status" value="1"/>
</dbReference>
<proteinExistence type="predicted"/>
<dbReference type="RefSeq" id="WP_145285387.1">
    <property type="nucleotide sequence ID" value="NZ_CP036318.1"/>
</dbReference>
<dbReference type="SUPFAM" id="SSF69318">
    <property type="entry name" value="Integrin alpha N-terminal domain"/>
    <property type="match status" value="1"/>
</dbReference>
<dbReference type="InterPro" id="IPR027039">
    <property type="entry name" value="Crtac1"/>
</dbReference>
<protein>
    <submittedName>
        <fullName evidence="3">FG-GAP repeat protein</fullName>
    </submittedName>
</protein>
<keyword evidence="4" id="KW-1185">Reference proteome</keyword>